<sequence>MTTLTVGIATYEQFKERTLAIARGEHKPARGEPKIWFSSIESFAKVLSDRNRALLQVIAQTRPQTLTELAQATGRAKSNLSRTLKTMERYGLVRFEKVGRAMAPRTTYTDVVLELSLAPARPAVSGPAAGRS</sequence>
<dbReference type="EMBL" id="NPEX01000469">
    <property type="protein sequence ID" value="RAI36923.1"/>
    <property type="molecule type" value="Genomic_DNA"/>
</dbReference>
<accession>A0A327KH13</accession>
<dbReference type="InterPro" id="IPR036388">
    <property type="entry name" value="WH-like_DNA-bd_sf"/>
</dbReference>
<dbReference type="InterPro" id="IPR011991">
    <property type="entry name" value="ArsR-like_HTH"/>
</dbReference>
<protein>
    <submittedName>
        <fullName evidence="1">Transcriptional regulator</fullName>
    </submittedName>
</protein>
<organism evidence="1 2">
    <name type="scientific">Rhodoplanes roseus</name>
    <dbReference type="NCBI Taxonomy" id="29409"/>
    <lineage>
        <taxon>Bacteria</taxon>
        <taxon>Pseudomonadati</taxon>
        <taxon>Pseudomonadota</taxon>
        <taxon>Alphaproteobacteria</taxon>
        <taxon>Hyphomicrobiales</taxon>
        <taxon>Nitrobacteraceae</taxon>
        <taxon>Rhodoplanes</taxon>
    </lineage>
</organism>
<dbReference type="Gene3D" id="1.10.10.10">
    <property type="entry name" value="Winged helix-like DNA-binding domain superfamily/Winged helix DNA-binding domain"/>
    <property type="match status" value="1"/>
</dbReference>
<keyword evidence="2" id="KW-1185">Reference proteome</keyword>
<gene>
    <name evidence="1" type="ORF">CH341_30020</name>
</gene>
<evidence type="ECO:0000313" key="2">
    <source>
        <dbReference type="Proteomes" id="UP000249130"/>
    </source>
</evidence>
<evidence type="ECO:0000313" key="1">
    <source>
        <dbReference type="EMBL" id="RAI36923.1"/>
    </source>
</evidence>
<proteinExistence type="predicted"/>
<dbReference type="Pfam" id="PF25212">
    <property type="entry name" value="HVO_A0114"/>
    <property type="match status" value="1"/>
</dbReference>
<comment type="caution">
    <text evidence="1">The sequence shown here is derived from an EMBL/GenBank/DDBJ whole genome shotgun (WGS) entry which is preliminary data.</text>
</comment>
<dbReference type="OrthoDB" id="8449527at2"/>
<reference evidence="1 2" key="1">
    <citation type="submission" date="2017-07" db="EMBL/GenBank/DDBJ databases">
        <title>Draft Genome Sequences of Select Purple Nonsulfur Bacteria.</title>
        <authorList>
            <person name="Lasarre B."/>
            <person name="Mckinlay J.B."/>
        </authorList>
    </citation>
    <scope>NUCLEOTIDE SEQUENCE [LARGE SCALE GENOMIC DNA]</scope>
    <source>
        <strain evidence="1 2">DSM 5909</strain>
    </source>
</reference>
<dbReference type="InterPro" id="IPR036390">
    <property type="entry name" value="WH_DNA-bd_sf"/>
</dbReference>
<dbReference type="RefSeq" id="WP_111423201.1">
    <property type="nucleotide sequence ID" value="NZ_NPEX01000469.1"/>
</dbReference>
<name>A0A327KH13_9BRAD</name>
<dbReference type="CDD" id="cd00090">
    <property type="entry name" value="HTH_ARSR"/>
    <property type="match status" value="1"/>
</dbReference>
<dbReference type="Proteomes" id="UP000249130">
    <property type="component" value="Unassembled WGS sequence"/>
</dbReference>
<dbReference type="SUPFAM" id="SSF46785">
    <property type="entry name" value="Winged helix' DNA-binding domain"/>
    <property type="match status" value="1"/>
</dbReference>
<dbReference type="AlphaFoldDB" id="A0A327KH13"/>
<dbReference type="GO" id="GO:0006355">
    <property type="term" value="P:regulation of DNA-templated transcription"/>
    <property type="evidence" value="ECO:0007669"/>
    <property type="project" value="UniProtKB-ARBA"/>
</dbReference>